<dbReference type="PANTHER" id="PTHR34449:SF5">
    <property type="entry name" value="ATP BINDING _ ATPASE"/>
    <property type="match status" value="1"/>
</dbReference>
<dbReference type="PANTHER" id="PTHR34449">
    <property type="entry name" value="RHO TERMINATION FACTOR"/>
    <property type="match status" value="1"/>
</dbReference>
<feature type="region of interest" description="Disordered" evidence="1">
    <location>
        <begin position="181"/>
        <end position="200"/>
    </location>
</feature>
<comment type="caution">
    <text evidence="3">The sequence shown here is derived from an EMBL/GenBank/DDBJ whole genome shotgun (WGS) entry which is preliminary data.</text>
</comment>
<feature type="region of interest" description="Disordered" evidence="1">
    <location>
        <begin position="88"/>
        <end position="157"/>
    </location>
</feature>
<accession>A0AAP0HCJ4</accession>
<keyword evidence="4" id="KW-1185">Reference proteome</keyword>
<dbReference type="SMART" id="SM00959">
    <property type="entry name" value="Rho_N"/>
    <property type="match status" value="1"/>
</dbReference>
<feature type="region of interest" description="Disordered" evidence="1">
    <location>
        <begin position="209"/>
        <end position="377"/>
    </location>
</feature>
<dbReference type="InterPro" id="IPR011112">
    <property type="entry name" value="Rho-like_N"/>
</dbReference>
<evidence type="ECO:0000313" key="3">
    <source>
        <dbReference type="EMBL" id="KAK9083218.1"/>
    </source>
</evidence>
<feature type="compositionally biased region" description="Basic and acidic residues" evidence="1">
    <location>
        <begin position="181"/>
        <end position="197"/>
    </location>
</feature>
<evidence type="ECO:0000313" key="4">
    <source>
        <dbReference type="Proteomes" id="UP001419268"/>
    </source>
</evidence>
<dbReference type="Proteomes" id="UP001419268">
    <property type="component" value="Unassembled WGS sequence"/>
</dbReference>
<feature type="compositionally biased region" description="Polar residues" evidence="1">
    <location>
        <begin position="221"/>
        <end position="251"/>
    </location>
</feature>
<gene>
    <name evidence="3" type="ORF">Scep_029689</name>
</gene>
<organism evidence="3 4">
    <name type="scientific">Stephania cephalantha</name>
    <dbReference type="NCBI Taxonomy" id="152367"/>
    <lineage>
        <taxon>Eukaryota</taxon>
        <taxon>Viridiplantae</taxon>
        <taxon>Streptophyta</taxon>
        <taxon>Embryophyta</taxon>
        <taxon>Tracheophyta</taxon>
        <taxon>Spermatophyta</taxon>
        <taxon>Magnoliopsida</taxon>
        <taxon>Ranunculales</taxon>
        <taxon>Menispermaceae</taxon>
        <taxon>Menispermoideae</taxon>
        <taxon>Cissampelideae</taxon>
        <taxon>Stephania</taxon>
    </lineage>
</organism>
<feature type="compositionally biased region" description="Polar residues" evidence="1">
    <location>
        <begin position="88"/>
        <end position="113"/>
    </location>
</feature>
<evidence type="ECO:0000256" key="1">
    <source>
        <dbReference type="SAM" id="MobiDB-lite"/>
    </source>
</evidence>
<sequence length="416" mass="46733">MSQGLHFLSTNVAEDDLLTQNNKNKNNVNKKHRTLSYRPLEGNCFHCSGVIPGAITFKSCSDFASLPHIKVFMMKSPLSISKRNSFVCPASSSGNRKNPDFSRQNKQNHGFSRNRNRQNPDKVNSESLEDSEILSSKNGPLLSLSNTSRYQATATPGPREKEIVELFRKVQAQLRERAAMKEEKKIETSKEQGKESETVDSLLKLLRKHSVEQGKRRSSNRDTNFSQLEQNSSFEEEQTPNFFDTNSSTGEDTQDAYEPNANQFKRPVSNFRRRSPVPRVKYQPVYSSKNSTSLTPSLESSPGIGRKIIADAPPTPDHEREPEPEPEPSIEPELESYSGTLDAHDEAFDDLSESEHSDIDGSYNDEPLERPSATEQTNLFSLKLSELRAIAKSRGLKGYTKVKKSELIEMLSGVSN</sequence>
<protein>
    <recommendedName>
        <fullName evidence="2">Rho termination factor-like N-terminal domain-containing protein</fullName>
    </recommendedName>
</protein>
<dbReference type="AlphaFoldDB" id="A0AAP0HCJ4"/>
<dbReference type="Pfam" id="PF07498">
    <property type="entry name" value="Rho_N"/>
    <property type="match status" value="1"/>
</dbReference>
<evidence type="ECO:0000259" key="2">
    <source>
        <dbReference type="SMART" id="SM00959"/>
    </source>
</evidence>
<dbReference type="GO" id="GO:0006353">
    <property type="term" value="P:DNA-templated transcription termination"/>
    <property type="evidence" value="ECO:0007669"/>
    <property type="project" value="InterPro"/>
</dbReference>
<feature type="compositionally biased region" description="Acidic residues" evidence="1">
    <location>
        <begin position="324"/>
        <end position="334"/>
    </location>
</feature>
<feature type="compositionally biased region" description="Polar residues" evidence="1">
    <location>
        <begin position="143"/>
        <end position="154"/>
    </location>
</feature>
<reference evidence="3 4" key="1">
    <citation type="submission" date="2024-01" db="EMBL/GenBank/DDBJ databases">
        <title>Genome assemblies of Stephania.</title>
        <authorList>
            <person name="Yang L."/>
        </authorList>
    </citation>
    <scope>NUCLEOTIDE SEQUENCE [LARGE SCALE GENOMIC DNA]</scope>
    <source>
        <strain evidence="3">JXDWG</strain>
        <tissue evidence="3">Leaf</tissue>
    </source>
</reference>
<dbReference type="EMBL" id="JBBNAG010000013">
    <property type="protein sequence ID" value="KAK9083218.1"/>
    <property type="molecule type" value="Genomic_DNA"/>
</dbReference>
<feature type="domain" description="Rho termination factor-like N-terminal" evidence="2">
    <location>
        <begin position="378"/>
        <end position="414"/>
    </location>
</feature>
<name>A0AAP0HCJ4_9MAGN</name>
<feature type="compositionally biased region" description="Low complexity" evidence="1">
    <location>
        <begin position="291"/>
        <end position="302"/>
    </location>
</feature>
<proteinExistence type="predicted"/>